<comment type="pathway">
    <text evidence="1">Steroid biosynthesis; zymosterol biosynthesis; zymosterol from lanosterol: step 5/6.</text>
</comment>
<dbReference type="InterPro" id="IPR051593">
    <property type="entry name" value="Ergosterol_Biosynth_ERG27"/>
</dbReference>
<proteinExistence type="predicted"/>
<dbReference type="InterPro" id="IPR036291">
    <property type="entry name" value="NAD(P)-bd_dom_sf"/>
</dbReference>
<dbReference type="EMBL" id="JAFJYH010000138">
    <property type="protein sequence ID" value="KAG4418064.1"/>
    <property type="molecule type" value="Genomic_DNA"/>
</dbReference>
<dbReference type="GO" id="GO:0005741">
    <property type="term" value="C:mitochondrial outer membrane"/>
    <property type="evidence" value="ECO:0007669"/>
    <property type="project" value="TreeGrafter"/>
</dbReference>
<name>A0A8H7WAG8_9HELO</name>
<evidence type="ECO:0000313" key="4">
    <source>
        <dbReference type="Proteomes" id="UP000664132"/>
    </source>
</evidence>
<reference evidence="3" key="1">
    <citation type="submission" date="2021-02" db="EMBL/GenBank/DDBJ databases">
        <title>Genome sequence Cadophora malorum strain M34.</title>
        <authorList>
            <person name="Stefanovic E."/>
            <person name="Vu D."/>
            <person name="Scully C."/>
            <person name="Dijksterhuis J."/>
            <person name="Roader J."/>
            <person name="Houbraken J."/>
        </authorList>
    </citation>
    <scope>NUCLEOTIDE SEQUENCE</scope>
    <source>
        <strain evidence="3">M34</strain>
    </source>
</reference>
<dbReference type="InterPro" id="IPR002347">
    <property type="entry name" value="SDR_fam"/>
</dbReference>
<sequence>MASTLKGSVLITGANGGLGSAFASNFLNSPQAEEYRPLFTVRNPATARGLQAVLKKAPNDLKYEVLPLDLGSLENVRTLARDINERVANGTLDPIRALVLNAAFQDASSEALKPQMFTKEGYEMAFGANYLANFVLVLGLLQSMDKEHGRIVFVTSWTHDAFDPRNGTPPIFNGEEFKTMFTSAEALSKGIEYKDDAWAAGMRRYGASKLLGVMYELQRRLESDPALSNISVLSMDPGAMGGTGIAKRAPLLIRFLAQIMIPLLQNIAVYFSSNGSMRPTWKSARDLMLASFDENYLGVRPKAVYLNGSVKATSSAESRDEDKQKQLWEESLKLAMIRDGETALENWK</sequence>
<dbReference type="PANTHER" id="PTHR43647">
    <property type="entry name" value="DEHYDROGENASE"/>
    <property type="match status" value="1"/>
</dbReference>
<dbReference type="SUPFAM" id="SSF51735">
    <property type="entry name" value="NAD(P)-binding Rossmann-fold domains"/>
    <property type="match status" value="1"/>
</dbReference>
<dbReference type="PANTHER" id="PTHR43647:SF4">
    <property type="entry name" value="KETOREDUCTASE (KR) DOMAIN-CONTAINING PROTEIN"/>
    <property type="match status" value="1"/>
</dbReference>
<dbReference type="AlphaFoldDB" id="A0A8H7WAG8"/>
<evidence type="ECO:0000256" key="2">
    <source>
        <dbReference type="ARBA" id="ARBA00023621"/>
    </source>
</evidence>
<dbReference type="Gene3D" id="3.40.50.720">
    <property type="entry name" value="NAD(P)-binding Rossmann-like Domain"/>
    <property type="match status" value="1"/>
</dbReference>
<protein>
    <recommendedName>
        <fullName evidence="2">3beta-hydroxysteroid 3-dehydrogenase</fullName>
        <ecNumber evidence="2">1.1.1.270</ecNumber>
    </recommendedName>
</protein>
<dbReference type="GO" id="GO:0005811">
    <property type="term" value="C:lipid droplet"/>
    <property type="evidence" value="ECO:0007669"/>
    <property type="project" value="TreeGrafter"/>
</dbReference>
<organism evidence="3 4">
    <name type="scientific">Cadophora malorum</name>
    <dbReference type="NCBI Taxonomy" id="108018"/>
    <lineage>
        <taxon>Eukaryota</taxon>
        <taxon>Fungi</taxon>
        <taxon>Dikarya</taxon>
        <taxon>Ascomycota</taxon>
        <taxon>Pezizomycotina</taxon>
        <taxon>Leotiomycetes</taxon>
        <taxon>Helotiales</taxon>
        <taxon>Ploettnerulaceae</taxon>
        <taxon>Cadophora</taxon>
    </lineage>
</organism>
<gene>
    <name evidence="3" type="ORF">IFR04_008801</name>
</gene>
<evidence type="ECO:0000256" key="1">
    <source>
        <dbReference type="ARBA" id="ARBA00023589"/>
    </source>
</evidence>
<dbReference type="Pfam" id="PF00106">
    <property type="entry name" value="adh_short"/>
    <property type="match status" value="1"/>
</dbReference>
<accession>A0A8H7WAG8</accession>
<dbReference type="GO" id="GO:0005789">
    <property type="term" value="C:endoplasmic reticulum membrane"/>
    <property type="evidence" value="ECO:0007669"/>
    <property type="project" value="TreeGrafter"/>
</dbReference>
<comment type="caution">
    <text evidence="3">The sequence shown here is derived from an EMBL/GenBank/DDBJ whole genome shotgun (WGS) entry which is preliminary data.</text>
</comment>
<dbReference type="GO" id="GO:0000253">
    <property type="term" value="F:3-beta-hydroxysteroid 3-dehydrogenase (NADP+) activity"/>
    <property type="evidence" value="ECO:0007669"/>
    <property type="project" value="UniProtKB-EC"/>
</dbReference>
<dbReference type="Proteomes" id="UP000664132">
    <property type="component" value="Unassembled WGS sequence"/>
</dbReference>
<dbReference type="OrthoDB" id="191139at2759"/>
<dbReference type="EC" id="1.1.1.270" evidence="2"/>
<keyword evidence="4" id="KW-1185">Reference proteome</keyword>
<evidence type="ECO:0000313" key="3">
    <source>
        <dbReference type="EMBL" id="KAG4418064.1"/>
    </source>
</evidence>